<dbReference type="Pfam" id="PF03894">
    <property type="entry name" value="XFP"/>
    <property type="match status" value="1"/>
</dbReference>
<dbReference type="Pfam" id="PF09363">
    <property type="entry name" value="XFP_C"/>
    <property type="match status" value="1"/>
</dbReference>
<organism evidence="7 8">
    <name type="scientific">Paractinoplanes ferrugineus</name>
    <dbReference type="NCBI Taxonomy" id="113564"/>
    <lineage>
        <taxon>Bacteria</taxon>
        <taxon>Bacillati</taxon>
        <taxon>Actinomycetota</taxon>
        <taxon>Actinomycetes</taxon>
        <taxon>Micromonosporales</taxon>
        <taxon>Micromonosporaceae</taxon>
        <taxon>Paractinoplanes</taxon>
    </lineage>
</organism>
<accession>A0A919J6J4</accession>
<evidence type="ECO:0000259" key="5">
    <source>
        <dbReference type="Pfam" id="PF09363"/>
    </source>
</evidence>
<comment type="caution">
    <text evidence="7">The sequence shown here is derived from an EMBL/GenBank/DDBJ whole genome shotgun (WGS) entry which is preliminary data.</text>
</comment>
<proteinExistence type="inferred from homology"/>
<evidence type="ECO:0000256" key="2">
    <source>
        <dbReference type="ARBA" id="ARBA00005623"/>
    </source>
</evidence>
<evidence type="ECO:0000256" key="1">
    <source>
        <dbReference type="ARBA" id="ARBA00001964"/>
    </source>
</evidence>
<dbReference type="RefSeq" id="WP_203819974.1">
    <property type="nucleotide sequence ID" value="NZ_BAAABP010000027.1"/>
</dbReference>
<gene>
    <name evidence="7" type="ORF">Afe05nite_53790</name>
</gene>
<dbReference type="Gene3D" id="3.40.50.920">
    <property type="match status" value="1"/>
</dbReference>
<dbReference type="GO" id="GO:0005975">
    <property type="term" value="P:carbohydrate metabolic process"/>
    <property type="evidence" value="ECO:0007669"/>
    <property type="project" value="InterPro"/>
</dbReference>
<keyword evidence="8" id="KW-1185">Reference proteome</keyword>
<protein>
    <submittedName>
        <fullName evidence="7">Phosphoketolase</fullName>
    </submittedName>
</protein>
<dbReference type="Pfam" id="PF09364">
    <property type="entry name" value="XFP_N"/>
    <property type="match status" value="1"/>
</dbReference>
<dbReference type="InterPro" id="IPR019789">
    <property type="entry name" value="Xul5P/Fru6P_PKetolase_ThDP_BS"/>
</dbReference>
<dbReference type="InterPro" id="IPR009014">
    <property type="entry name" value="Transketo_C/PFOR_II"/>
</dbReference>
<dbReference type="Gene3D" id="3.40.50.970">
    <property type="match status" value="2"/>
</dbReference>
<dbReference type="InterPro" id="IPR029061">
    <property type="entry name" value="THDP-binding"/>
</dbReference>
<comment type="cofactor">
    <cofactor evidence="1">
        <name>thiamine diphosphate</name>
        <dbReference type="ChEBI" id="CHEBI:58937"/>
    </cofactor>
</comment>
<dbReference type="Proteomes" id="UP000598174">
    <property type="component" value="Unassembled WGS sequence"/>
</dbReference>
<evidence type="ECO:0000256" key="3">
    <source>
        <dbReference type="ARBA" id="ARBA00023052"/>
    </source>
</evidence>
<feature type="domain" description="Xylulose 5-phosphate/Fructose 6-phosphate phosphoketolase C-terminal" evidence="5">
    <location>
        <begin position="530"/>
        <end position="649"/>
    </location>
</feature>
<dbReference type="InterPro" id="IPR018969">
    <property type="entry name" value="Xul5P/Fru6P_PKetolase_C"/>
</dbReference>
<feature type="domain" description="Xylulose 5-phosphate/Fructose 6-phosphate phosphoketolase N-terminal" evidence="6">
    <location>
        <begin position="9"/>
        <end position="328"/>
    </location>
</feature>
<dbReference type="EMBL" id="BOMM01000049">
    <property type="protein sequence ID" value="GIE13539.1"/>
    <property type="molecule type" value="Genomic_DNA"/>
</dbReference>
<evidence type="ECO:0000313" key="7">
    <source>
        <dbReference type="EMBL" id="GIE13539.1"/>
    </source>
</evidence>
<dbReference type="SUPFAM" id="SSF52518">
    <property type="entry name" value="Thiamin diphosphate-binding fold (THDP-binding)"/>
    <property type="match status" value="2"/>
</dbReference>
<evidence type="ECO:0000313" key="8">
    <source>
        <dbReference type="Proteomes" id="UP000598174"/>
    </source>
</evidence>
<dbReference type="GO" id="GO:0016832">
    <property type="term" value="F:aldehyde-lyase activity"/>
    <property type="evidence" value="ECO:0007669"/>
    <property type="project" value="InterPro"/>
</dbReference>
<keyword evidence="3" id="KW-0786">Thiamine pyrophosphate</keyword>
<keyword evidence="4" id="KW-0456">Lyase</keyword>
<dbReference type="InterPro" id="IPR005593">
    <property type="entry name" value="Xul5P/Fru6P_PKetolase"/>
</dbReference>
<dbReference type="PROSITE" id="PS60003">
    <property type="entry name" value="PHOSPHOKETOLASE_2"/>
    <property type="match status" value="1"/>
</dbReference>
<dbReference type="PANTHER" id="PTHR31273">
    <property type="entry name" value="PHOSPHOKETOLASE-RELATED"/>
    <property type="match status" value="1"/>
</dbReference>
<name>A0A919J6J4_9ACTN</name>
<evidence type="ECO:0000259" key="6">
    <source>
        <dbReference type="Pfam" id="PF09364"/>
    </source>
</evidence>
<comment type="similarity">
    <text evidence="2">Belongs to the XFP family.</text>
</comment>
<evidence type="ECO:0000256" key="4">
    <source>
        <dbReference type="ARBA" id="ARBA00023239"/>
    </source>
</evidence>
<dbReference type="GO" id="GO:0000287">
    <property type="term" value="F:magnesium ion binding"/>
    <property type="evidence" value="ECO:0007669"/>
    <property type="project" value="UniProtKB-ARBA"/>
</dbReference>
<dbReference type="AlphaFoldDB" id="A0A919J6J4"/>
<reference evidence="7" key="1">
    <citation type="submission" date="2021-01" db="EMBL/GenBank/DDBJ databases">
        <title>Whole genome shotgun sequence of Actinoplanes ferrugineus NBRC 15555.</title>
        <authorList>
            <person name="Komaki H."/>
            <person name="Tamura T."/>
        </authorList>
    </citation>
    <scope>NUCLEOTIDE SEQUENCE</scope>
    <source>
        <strain evidence="7">NBRC 15555</strain>
    </source>
</reference>
<dbReference type="PANTHER" id="PTHR31273:SF0">
    <property type="entry name" value="PHOSPHOKETOLASE-RELATED"/>
    <property type="match status" value="1"/>
</dbReference>
<sequence>MRDAARFADALWRAVTYVSVAQLHLNSNPLSLEPLAPEQVKPHPAGHWGTVPGTAFALSHAAIGSLGGSVEIMPILGAGHAGVVQIAMAWLTGELAAIRPQFSPDADGLSRLVRSFPDVGGLGAEVSPLLPAGSYLGGQLGGALAFAQGMALDIPDRVVMPILGDGECETPTTAASWLAAHALPGPCPVLPVVHVNGYRMGGRSQLGRMDDAGLCAYAGALGWKPAVVSVDAASFDEHQEFHRVLQAAAAAAAAGTRTVIFLRCVKGWSGPSEVSGRPILNSPNAHKTPITDPQHRPEQFAALAAWLSSYRPAELFNTDGTPKGMLADALNLIRRDAHPRVVCPRVSRARSVSLQDGRSFSEAVTTVLRRHAATGDLHVFSPDEMASNRLGEVVDEPWVSEILAEEVLLGWLAGWTATGRRGLLISYEAFAPLLTTGLVQLLKQRRLINGSSPSRPSLNLLLTSYGWNNVYTHGDPSLITALLATGDPAVRVLTPADPSRLAAAVDDALCSTGKLNVILAGKHTVTNRPMETIDEELERGLAVWPHLSDLDEPDLTLVIVGDLPAAVISEAVPEIRRRNGTRVRVVAVHDLTVLGQPSRWPAGLSTEEIDRYFGSGTPLLIVTLGHPAAVWGLIENRLRRPVEVIGWHEPERPMSQREMAETMGMDVAGVCAAADRLQAVRT</sequence>
<dbReference type="InterPro" id="IPR018970">
    <property type="entry name" value="Xul5P/Fru6P_PKetolase_N"/>
</dbReference>